<evidence type="ECO:0000259" key="1">
    <source>
        <dbReference type="PROSITE" id="PS50127"/>
    </source>
</evidence>
<dbReference type="PANTHER" id="PTHR24067">
    <property type="entry name" value="UBIQUITIN-CONJUGATING ENZYME E2"/>
    <property type="match status" value="1"/>
</dbReference>
<comment type="caution">
    <text evidence="2">The sequence shown here is derived from an EMBL/GenBank/DDBJ whole genome shotgun (WGS) entry which is preliminary data.</text>
</comment>
<dbReference type="SUPFAM" id="SSF54495">
    <property type="entry name" value="UBC-like"/>
    <property type="match status" value="1"/>
</dbReference>
<feature type="domain" description="UBC core" evidence="1">
    <location>
        <begin position="27"/>
        <end position="177"/>
    </location>
</feature>
<proteinExistence type="predicted"/>
<dbReference type="Gene3D" id="3.10.110.10">
    <property type="entry name" value="Ubiquitin Conjugating Enzyme"/>
    <property type="match status" value="1"/>
</dbReference>
<evidence type="ECO:0000313" key="2">
    <source>
        <dbReference type="EMBL" id="CAI2379775.1"/>
    </source>
</evidence>
<accession>A0AAD2D4L9</accession>
<dbReference type="Pfam" id="PF00179">
    <property type="entry name" value="UQ_con"/>
    <property type="match status" value="1"/>
</dbReference>
<protein>
    <recommendedName>
        <fullName evidence="1">UBC core domain-containing protein</fullName>
    </recommendedName>
</protein>
<evidence type="ECO:0000313" key="3">
    <source>
        <dbReference type="Proteomes" id="UP001295684"/>
    </source>
</evidence>
<dbReference type="InterPro" id="IPR016135">
    <property type="entry name" value="UBQ-conjugating_enzyme/RWD"/>
</dbReference>
<dbReference type="CDD" id="cd23814">
    <property type="entry name" value="UEV_AKTIP"/>
    <property type="match status" value="1"/>
</dbReference>
<dbReference type="AlphaFoldDB" id="A0AAD2D4L9"/>
<name>A0AAD2D4L9_EUPCR</name>
<reference evidence="2" key="1">
    <citation type="submission" date="2023-07" db="EMBL/GenBank/DDBJ databases">
        <authorList>
            <consortium name="AG Swart"/>
            <person name="Singh M."/>
            <person name="Singh A."/>
            <person name="Seah K."/>
            <person name="Emmerich C."/>
        </authorList>
    </citation>
    <scope>NUCLEOTIDE SEQUENCE</scope>
    <source>
        <strain evidence="2">DP1</strain>
    </source>
</reference>
<dbReference type="Proteomes" id="UP001295684">
    <property type="component" value="Unassembled WGS sequence"/>
</dbReference>
<keyword evidence="3" id="KW-1185">Reference proteome</keyword>
<dbReference type="InterPro" id="IPR000608">
    <property type="entry name" value="UBC"/>
</dbReference>
<organism evidence="2 3">
    <name type="scientific">Euplotes crassus</name>
    <dbReference type="NCBI Taxonomy" id="5936"/>
    <lineage>
        <taxon>Eukaryota</taxon>
        <taxon>Sar</taxon>
        <taxon>Alveolata</taxon>
        <taxon>Ciliophora</taxon>
        <taxon>Intramacronucleata</taxon>
        <taxon>Spirotrichea</taxon>
        <taxon>Hypotrichia</taxon>
        <taxon>Euplotida</taxon>
        <taxon>Euplotidae</taxon>
        <taxon>Moneuplotes</taxon>
    </lineage>
</organism>
<dbReference type="SMART" id="SM00212">
    <property type="entry name" value="UBCc"/>
    <property type="match status" value="1"/>
</dbReference>
<dbReference type="InterPro" id="IPR050113">
    <property type="entry name" value="Ub_conjugating_enzyme"/>
</dbReference>
<gene>
    <name evidence="2" type="ORF">ECRASSUSDP1_LOCUS21192</name>
</gene>
<dbReference type="EMBL" id="CAMPGE010021639">
    <property type="protein sequence ID" value="CAI2379775.1"/>
    <property type="molecule type" value="Genomic_DNA"/>
</dbReference>
<sequence length="233" mass="27415">MEKADKENEVPLDGYGALGDLLESNHKLVNCLETEYKLLRKFHLSGVVVLPHLDDIKIWDGTIFIKQGLYKGGIFKFRMTFPVDYPSKPPKVYFATSIYHPMIHKETGDFDLKHHFKDWESGKNYTINILKLLKNIFYVNDYFCIQDSYNPDAGYTFGTNYNEYRSRCVESVAESKREKYVNEEDSSLKFEEFTDFHQKLLDNLKNRPEKTDNEKVEGFKNWLIGAWKDNLYS</sequence>
<dbReference type="PROSITE" id="PS50127">
    <property type="entry name" value="UBC_2"/>
    <property type="match status" value="1"/>
</dbReference>